<keyword evidence="3 5" id="KW-0442">Lipid degradation</keyword>
<dbReference type="PANTHER" id="PTHR31828:SF1">
    <property type="entry name" value="PHOSPHOLIPASE A1-IIGAMMA"/>
    <property type="match status" value="1"/>
</dbReference>
<evidence type="ECO:0000256" key="3">
    <source>
        <dbReference type="ARBA" id="ARBA00022963"/>
    </source>
</evidence>
<dbReference type="Pfam" id="PF01764">
    <property type="entry name" value="Lipase_3"/>
    <property type="match status" value="1"/>
</dbReference>
<evidence type="ECO:0000256" key="2">
    <source>
        <dbReference type="ARBA" id="ARBA00022801"/>
    </source>
</evidence>
<evidence type="ECO:0000256" key="4">
    <source>
        <dbReference type="ARBA" id="ARBA00023098"/>
    </source>
</evidence>
<evidence type="ECO:0000313" key="7">
    <source>
        <dbReference type="EMBL" id="KAF5935080.1"/>
    </source>
</evidence>
<comment type="caution">
    <text evidence="7">The sequence shown here is derived from an EMBL/GenBank/DDBJ whole genome shotgun (WGS) entry which is preliminary data.</text>
</comment>
<comment type="function">
    <text evidence="5">Acylhydrolase that catalyzes the hydrolysis of phospholipids at the sn-1 position.</text>
</comment>
<feature type="domain" description="Fungal lipase-type" evidence="6">
    <location>
        <begin position="101"/>
        <end position="261"/>
    </location>
</feature>
<dbReference type="InterPro" id="IPR002921">
    <property type="entry name" value="Fungal_lipase-type"/>
</dbReference>
<dbReference type="EC" id="3.1.1.-" evidence="5"/>
<evidence type="ECO:0000256" key="5">
    <source>
        <dbReference type="RuleBase" id="RU367093"/>
    </source>
</evidence>
<dbReference type="GO" id="GO:0008970">
    <property type="term" value="F:phospholipase A1 activity"/>
    <property type="evidence" value="ECO:0007669"/>
    <property type="project" value="UniProtKB-UniRule"/>
</dbReference>
<keyword evidence="4 5" id="KW-0443">Lipid metabolism</keyword>
<protein>
    <recommendedName>
        <fullName evidence="5">Phospholipase A1</fullName>
        <ecNumber evidence="5">3.1.1.-</ecNumber>
    </recommendedName>
</protein>
<dbReference type="FunFam" id="3.40.50.1820:FF:000065">
    <property type="entry name" value="Phospholipase A1-II 3"/>
    <property type="match status" value="1"/>
</dbReference>
<dbReference type="AlphaFoldDB" id="A0A7J7G2X7"/>
<keyword evidence="2 5" id="KW-0378">Hydrolase</keyword>
<dbReference type="GO" id="GO:0016042">
    <property type="term" value="P:lipid catabolic process"/>
    <property type="evidence" value="ECO:0007669"/>
    <property type="project" value="UniProtKB-UniRule"/>
</dbReference>
<proteinExistence type="inferred from homology"/>
<organism evidence="7 8">
    <name type="scientific">Camellia sinensis</name>
    <name type="common">Tea plant</name>
    <name type="synonym">Thea sinensis</name>
    <dbReference type="NCBI Taxonomy" id="4442"/>
    <lineage>
        <taxon>Eukaryota</taxon>
        <taxon>Viridiplantae</taxon>
        <taxon>Streptophyta</taxon>
        <taxon>Embryophyta</taxon>
        <taxon>Tracheophyta</taxon>
        <taxon>Spermatophyta</taxon>
        <taxon>Magnoliopsida</taxon>
        <taxon>eudicotyledons</taxon>
        <taxon>Gunneridae</taxon>
        <taxon>Pentapetalae</taxon>
        <taxon>asterids</taxon>
        <taxon>Ericales</taxon>
        <taxon>Theaceae</taxon>
        <taxon>Camellia</taxon>
    </lineage>
</organism>
<name>A0A7J7G2X7_CAMSI</name>
<reference evidence="7 8" key="2">
    <citation type="submission" date="2020-07" db="EMBL/GenBank/DDBJ databases">
        <title>Genome assembly of wild tea tree DASZ reveals pedigree and selection history of tea varieties.</title>
        <authorList>
            <person name="Zhang W."/>
        </authorList>
    </citation>
    <scope>NUCLEOTIDE SEQUENCE [LARGE SCALE GENOMIC DNA]</scope>
    <source>
        <strain evidence="8">cv. G240</strain>
        <tissue evidence="7">Leaf</tissue>
    </source>
</reference>
<dbReference type="InterPro" id="IPR029058">
    <property type="entry name" value="AB_hydrolase_fold"/>
</dbReference>
<evidence type="ECO:0000259" key="6">
    <source>
        <dbReference type="Pfam" id="PF01764"/>
    </source>
</evidence>
<comment type="similarity">
    <text evidence="1 5">Belongs to the AB hydrolase superfamily. Lipase family.</text>
</comment>
<dbReference type="SUPFAM" id="SSF53474">
    <property type="entry name" value="alpha/beta-Hydrolases"/>
    <property type="match status" value="1"/>
</dbReference>
<dbReference type="Gene3D" id="3.40.50.1820">
    <property type="entry name" value="alpha/beta hydrolase"/>
    <property type="match status" value="1"/>
</dbReference>
<dbReference type="GO" id="GO:0005737">
    <property type="term" value="C:cytoplasm"/>
    <property type="evidence" value="ECO:0007669"/>
    <property type="project" value="UniProtKB-ARBA"/>
</dbReference>
<dbReference type="PANTHER" id="PTHR31828">
    <property type="entry name" value="PHOSPHOLIPASE A1-IIGAMMA"/>
    <property type="match status" value="1"/>
</dbReference>
<keyword evidence="8" id="KW-1185">Reference proteome</keyword>
<evidence type="ECO:0000313" key="8">
    <source>
        <dbReference type="Proteomes" id="UP000593564"/>
    </source>
</evidence>
<dbReference type="CDD" id="cd00519">
    <property type="entry name" value="Lipase_3"/>
    <property type="match status" value="1"/>
</dbReference>
<dbReference type="InterPro" id="IPR033556">
    <property type="entry name" value="PLA"/>
</dbReference>
<sequence>MQSKVLNIGRYGLYRKIGSGESDTRRYTVTTLDVRYVTLGLDPSMYRVTQYLYATSSTQVLDAFILKSLSREAWRKESNWMGYVAVATDEGMAKLGRRDIVIAWRGTIQPLEWANNLQILLVSPSKIIGEQDDDTKVHQGFYSMYTSNNPRSPFTEASARDQVLAEIRRLVEEYQNEESSITVVGHSLGAAIATLNAFDIAVNGFNIPRNQPDKACPVTAFVFASPRVGDSDFKKVSSGLKNLHILRIRNALDIVPKVPFIGYKNVGEKLAINTTKSEYLKRPGNLQSWHNLEAYLHGVAGTQGSNGGFKLEVDRDIALVNKSLDALKDEYLIPPSWRVEKNKGMVQQTDGSWKLMDHEPDHLKDYFSNSWKLMDDKPDHQEDDFSIITKAEKIMKA</sequence>
<gene>
    <name evidence="7" type="ORF">HYC85_026209</name>
</gene>
<dbReference type="EMBL" id="JACBKZ010000013">
    <property type="protein sequence ID" value="KAF5935080.1"/>
    <property type="molecule type" value="Genomic_DNA"/>
</dbReference>
<evidence type="ECO:0000256" key="1">
    <source>
        <dbReference type="ARBA" id="ARBA00010701"/>
    </source>
</evidence>
<reference evidence="8" key="1">
    <citation type="journal article" date="2020" name="Nat. Commun.">
        <title>Genome assembly of wild tea tree DASZ reveals pedigree and selection history of tea varieties.</title>
        <authorList>
            <person name="Zhang W."/>
            <person name="Zhang Y."/>
            <person name="Qiu H."/>
            <person name="Guo Y."/>
            <person name="Wan H."/>
            <person name="Zhang X."/>
            <person name="Scossa F."/>
            <person name="Alseekh S."/>
            <person name="Zhang Q."/>
            <person name="Wang P."/>
            <person name="Xu L."/>
            <person name="Schmidt M.H."/>
            <person name="Jia X."/>
            <person name="Li D."/>
            <person name="Zhu A."/>
            <person name="Guo F."/>
            <person name="Chen W."/>
            <person name="Ni D."/>
            <person name="Usadel B."/>
            <person name="Fernie A.R."/>
            <person name="Wen W."/>
        </authorList>
    </citation>
    <scope>NUCLEOTIDE SEQUENCE [LARGE SCALE GENOMIC DNA]</scope>
    <source>
        <strain evidence="8">cv. G240</strain>
    </source>
</reference>
<dbReference type="Proteomes" id="UP000593564">
    <property type="component" value="Unassembled WGS sequence"/>
</dbReference>
<accession>A0A7J7G2X7</accession>